<dbReference type="EMBL" id="KR584663">
    <property type="protein sequence ID" value="AKN63329.1"/>
    <property type="molecule type" value="Genomic_DNA"/>
</dbReference>
<dbReference type="Proteomes" id="UP000232958">
    <property type="component" value="Segment"/>
</dbReference>
<evidence type="ECO:0008006" key="4">
    <source>
        <dbReference type="Google" id="ProtNLM"/>
    </source>
</evidence>
<reference evidence="2 3" key="2">
    <citation type="submission" date="2015-05" db="EMBL/GenBank/DDBJ databases">
        <title>Complete Sequence of an Agrotis segetum granulovirus isolate from Europe.</title>
        <authorList>
            <person name="Gueli Alletti G."/>
            <person name="Wennmann J.T."/>
            <person name="Jehle J.A."/>
        </authorList>
    </citation>
    <scope>NUCLEOTIDE SEQUENCE [LARGE SCALE GENOMIC DNA]</scope>
    <source>
        <strain evidence="2 3">DA</strain>
    </source>
</reference>
<evidence type="ECO:0000313" key="2">
    <source>
        <dbReference type="EMBL" id="AKN63329.1"/>
    </source>
</evidence>
<reference evidence="1" key="1">
    <citation type="journal article" date="2014" name="Arch. Virol.">
        <title>Complete genome sequence of Agrotis segetum granulovirus Shanghai strain.</title>
        <authorList>
            <person name="Zhang X."/>
            <person name="Liang Z."/>
            <person name="Yin X."/>
            <person name="Wang J."/>
            <person name="Shao X."/>
        </authorList>
    </citation>
    <scope>NUCLEOTIDE SEQUENCE</scope>
    <source>
        <strain evidence="1">L1</strain>
    </source>
</reference>
<protein>
    <recommendedName>
        <fullName evidence="4">PIF-7</fullName>
    </recommendedName>
</protein>
<evidence type="ECO:0000313" key="3">
    <source>
        <dbReference type="Proteomes" id="UP000232958"/>
    </source>
</evidence>
<keyword evidence="3" id="KW-1185">Reference proteome</keyword>
<dbReference type="Pfam" id="PF07280">
    <property type="entry name" value="Ac110_PIF"/>
    <property type="match status" value="1"/>
</dbReference>
<name>A0A023MIL2_GVAS</name>
<gene>
    <name evidence="1" type="ORF">AsGV055</name>
</gene>
<sequence length="50" mass="6091">MVFLFILFIICILLLFYLKLNEGQRVRLLTYQYKYIPEPLVKYVIDLSAY</sequence>
<accession>A0A023MIL2</accession>
<proteinExistence type="predicted"/>
<organismHost>
    <name type="scientific">Agrotis segetum</name>
    <name type="common">Turnip moth</name>
    <dbReference type="NCBI Taxonomy" id="47767"/>
</organismHost>
<dbReference type="EMBL" id="KC994902">
    <property type="protein sequence ID" value="AHN92094.1"/>
    <property type="molecule type" value="Genomic_DNA"/>
</dbReference>
<dbReference type="InterPro" id="IPR009903">
    <property type="entry name" value="AcMNPV_AC110"/>
</dbReference>
<evidence type="ECO:0000313" key="1">
    <source>
        <dbReference type="EMBL" id="AHN92094.1"/>
    </source>
</evidence>
<organism evidence="1">
    <name type="scientific">Agrotis segetum granulosis virus</name>
    <name type="common">AsGV</name>
    <name type="synonym">Agrotis segetum granulovirus</name>
    <dbReference type="NCBI Taxonomy" id="10464"/>
    <lineage>
        <taxon>Viruses</taxon>
        <taxon>Viruses incertae sedis</taxon>
        <taxon>Naldaviricetes</taxon>
        <taxon>Lefavirales</taxon>
        <taxon>Baculoviridae</taxon>
        <taxon>Betabaculovirus</taxon>
        <taxon>Betabaculovirus agsegetum</taxon>
    </lineage>
</organism>